<dbReference type="OrthoDB" id="546893at2759"/>
<keyword evidence="5" id="KW-1185">Reference proteome</keyword>
<dbReference type="Gene3D" id="1.20.1250.20">
    <property type="entry name" value="MFS general substrate transporter like domains"/>
    <property type="match status" value="2"/>
</dbReference>
<dbReference type="GeneID" id="106170691"/>
<organism evidence="5 6">
    <name type="scientific">Lingula anatina</name>
    <name type="common">Brachiopod</name>
    <name type="synonym">Lingula unguis</name>
    <dbReference type="NCBI Taxonomy" id="7574"/>
    <lineage>
        <taxon>Eukaryota</taxon>
        <taxon>Metazoa</taxon>
        <taxon>Spiralia</taxon>
        <taxon>Lophotrochozoa</taxon>
        <taxon>Brachiopoda</taxon>
        <taxon>Linguliformea</taxon>
        <taxon>Lingulata</taxon>
        <taxon>Lingulida</taxon>
        <taxon>Linguloidea</taxon>
        <taxon>Lingulidae</taxon>
        <taxon>Lingula</taxon>
    </lineage>
</organism>
<reference evidence="6" key="1">
    <citation type="submission" date="2025-08" db="UniProtKB">
        <authorList>
            <consortium name="RefSeq"/>
        </authorList>
    </citation>
    <scope>IDENTIFICATION</scope>
    <source>
        <tissue evidence="6">Gonads</tissue>
    </source>
</reference>
<evidence type="ECO:0000313" key="6">
    <source>
        <dbReference type="RefSeq" id="XP_013406115.1"/>
    </source>
</evidence>
<sequence>MIWFTMASCLELPGPTLKDLMKKVDSSYEEISRALIARSVGFFISSFVGGFLCDRFPKHVDIFISVAMFVNAVTTVSIPWCHELIPLAILMHFQGLSEGVLNTGGMTTCLNLWGEKVSAPMHSTHFGWGIGGLFSTQIARPFLSPDVFLPEDVKSNETVVFQATTSSLSANITLDATNLSRIEYAYAISATLALLMSIVFLLFYILPPPRGFQLATIPKKNDIKAIFHPASCAQDNTMFGLIMFPLLLWFYMHITGGERAVAKFLFSFAKDSELLFNNDQATLALSLHWIFYTIGRGLAIVVAKFVPPRYMLIGEISMNIISGSVLSALGYKNEIVFWIFNALLGLFLAPVFPSGVSWANRYLDMSGIAVAIVLLGASGGGFVYQWITGALFDAIGPNALMYVMTGDGLLLAQSYVTLQIIASRQGDRFTKDSDAKEKHVVGGVKETSV</sequence>
<dbReference type="KEGG" id="lak:106170691"/>
<dbReference type="SUPFAM" id="SSF103473">
    <property type="entry name" value="MFS general substrate transporter"/>
    <property type="match status" value="1"/>
</dbReference>
<dbReference type="PANTHER" id="PTHR23121">
    <property type="entry name" value="SODIUM-DEPENDENT GLUCOSE TRANSPORTER 1"/>
    <property type="match status" value="1"/>
</dbReference>
<evidence type="ECO:0000256" key="2">
    <source>
        <dbReference type="ARBA" id="ARBA00022989"/>
    </source>
</evidence>
<protein>
    <submittedName>
        <fullName evidence="6">Sodium-dependent glucose transporter 1-like</fullName>
    </submittedName>
</protein>
<evidence type="ECO:0000313" key="5">
    <source>
        <dbReference type="Proteomes" id="UP000085678"/>
    </source>
</evidence>
<dbReference type="InterPro" id="IPR036259">
    <property type="entry name" value="MFS_trans_sf"/>
</dbReference>
<evidence type="ECO:0000256" key="3">
    <source>
        <dbReference type="ARBA" id="ARBA00023136"/>
    </source>
</evidence>
<feature type="transmembrane region" description="Helical" evidence="4">
    <location>
        <begin position="368"/>
        <end position="387"/>
    </location>
</feature>
<feature type="transmembrane region" description="Helical" evidence="4">
    <location>
        <begin position="226"/>
        <end position="251"/>
    </location>
</feature>
<name>A0A1S3J6U5_LINAN</name>
<keyword evidence="2 4" id="KW-1133">Transmembrane helix</keyword>
<feature type="transmembrane region" description="Helical" evidence="4">
    <location>
        <begin position="335"/>
        <end position="356"/>
    </location>
</feature>
<dbReference type="Proteomes" id="UP000085678">
    <property type="component" value="Unplaced"/>
</dbReference>
<accession>A0A1S3J6U5</accession>
<keyword evidence="3 4" id="KW-0472">Membrane</keyword>
<dbReference type="RefSeq" id="XP_013406115.1">
    <property type="nucleotide sequence ID" value="XM_013550661.1"/>
</dbReference>
<feature type="transmembrane region" description="Helical" evidence="4">
    <location>
        <begin position="399"/>
        <end position="421"/>
    </location>
</feature>
<dbReference type="InParanoid" id="A0A1S3J6U5"/>
<keyword evidence="1 4" id="KW-0812">Transmembrane</keyword>
<evidence type="ECO:0000256" key="4">
    <source>
        <dbReference type="SAM" id="Phobius"/>
    </source>
</evidence>
<proteinExistence type="predicted"/>
<feature type="transmembrane region" description="Helical" evidence="4">
    <location>
        <begin position="281"/>
        <end position="303"/>
    </location>
</feature>
<feature type="transmembrane region" description="Helical" evidence="4">
    <location>
        <begin position="310"/>
        <end position="329"/>
    </location>
</feature>
<gene>
    <name evidence="6" type="primary">LOC106170691</name>
</gene>
<dbReference type="PANTHER" id="PTHR23121:SF9">
    <property type="entry name" value="SODIUM-DEPENDENT GLUCOSE TRANSPORTER 1"/>
    <property type="match status" value="1"/>
</dbReference>
<feature type="transmembrane region" description="Helical" evidence="4">
    <location>
        <begin position="184"/>
        <end position="206"/>
    </location>
</feature>
<dbReference type="AlphaFoldDB" id="A0A1S3J6U5"/>
<evidence type="ECO:0000256" key="1">
    <source>
        <dbReference type="ARBA" id="ARBA00022692"/>
    </source>
</evidence>